<protein>
    <submittedName>
        <fullName evidence="1">ADP-L-glycero-D-manno-heptose-6-epimerase</fullName>
    </submittedName>
</protein>
<name>A0ABQ8MPN6_LABRO</name>
<keyword evidence="2" id="KW-1185">Reference proteome</keyword>
<evidence type="ECO:0000313" key="2">
    <source>
        <dbReference type="Proteomes" id="UP000830375"/>
    </source>
</evidence>
<organism evidence="1 2">
    <name type="scientific">Labeo rohita</name>
    <name type="common">Indian major carp</name>
    <name type="synonym">Cyprinus rohita</name>
    <dbReference type="NCBI Taxonomy" id="84645"/>
    <lineage>
        <taxon>Eukaryota</taxon>
        <taxon>Metazoa</taxon>
        <taxon>Chordata</taxon>
        <taxon>Craniata</taxon>
        <taxon>Vertebrata</taxon>
        <taxon>Euteleostomi</taxon>
        <taxon>Actinopterygii</taxon>
        <taxon>Neopterygii</taxon>
        <taxon>Teleostei</taxon>
        <taxon>Ostariophysi</taxon>
        <taxon>Cypriniformes</taxon>
        <taxon>Cyprinidae</taxon>
        <taxon>Labeoninae</taxon>
        <taxon>Labeonini</taxon>
        <taxon>Labeo</taxon>
    </lineage>
</organism>
<proteinExistence type="predicted"/>
<comment type="caution">
    <text evidence="1">The sequence shown here is derived from an EMBL/GenBank/DDBJ whole genome shotgun (WGS) entry which is preliminary data.</text>
</comment>
<reference evidence="1 2" key="1">
    <citation type="submission" date="2022-01" db="EMBL/GenBank/DDBJ databases">
        <title>A high-quality chromosome-level genome assembly of rohu carp, Labeo rohita.</title>
        <authorList>
            <person name="Arick M.A. II"/>
            <person name="Hsu C.-Y."/>
            <person name="Magbanua Z."/>
            <person name="Pechanova O."/>
            <person name="Grover C."/>
            <person name="Miller E."/>
            <person name="Thrash A."/>
            <person name="Ezzel L."/>
            <person name="Alam S."/>
            <person name="Benzie J."/>
            <person name="Hamilton M."/>
            <person name="Karsi A."/>
            <person name="Lawrence M.L."/>
            <person name="Peterson D.G."/>
        </authorList>
    </citation>
    <scope>NUCLEOTIDE SEQUENCE [LARGE SCALE GENOMIC DNA]</scope>
    <source>
        <strain evidence="2">BAU-BD-2019</strain>
        <tissue evidence="1">Blood</tissue>
    </source>
</reference>
<dbReference type="EMBL" id="JACTAM010000005">
    <property type="protein sequence ID" value="KAI2664362.1"/>
    <property type="molecule type" value="Genomic_DNA"/>
</dbReference>
<gene>
    <name evidence="1" type="ORF">H4Q32_002550</name>
</gene>
<evidence type="ECO:0000313" key="1">
    <source>
        <dbReference type="EMBL" id="KAI2664362.1"/>
    </source>
</evidence>
<dbReference type="Proteomes" id="UP000830375">
    <property type="component" value="Unassembled WGS sequence"/>
</dbReference>
<accession>A0ABQ8MPN6</accession>
<sequence>MRTVPTNITEWNLSAMLERLWLHFTRLKRDFKAVVHSKIVIIYSPSCHLKTVGLSVVEHRRYFERCWVFLFIQCKSMDSSGFGSSKHLLSLKF</sequence>